<evidence type="ECO:0000259" key="15">
    <source>
        <dbReference type="Pfam" id="PF04116"/>
    </source>
</evidence>
<proteinExistence type="predicted"/>
<evidence type="ECO:0000256" key="7">
    <source>
        <dbReference type="ARBA" id="ARBA00022832"/>
    </source>
</evidence>
<evidence type="ECO:0000256" key="14">
    <source>
        <dbReference type="SAM" id="Phobius"/>
    </source>
</evidence>
<keyword evidence="6" id="KW-0256">Endoplasmic reticulum</keyword>
<keyword evidence="9 14" id="KW-1133">Transmembrane helix</keyword>
<evidence type="ECO:0000256" key="5">
    <source>
        <dbReference type="ARBA" id="ARBA00022723"/>
    </source>
</evidence>
<keyword evidence="12 14" id="KW-0472">Membrane</keyword>
<organism evidence="16 17">
    <name type="scientific">Larkinella knui</name>
    <dbReference type="NCBI Taxonomy" id="2025310"/>
    <lineage>
        <taxon>Bacteria</taxon>
        <taxon>Pseudomonadati</taxon>
        <taxon>Bacteroidota</taxon>
        <taxon>Cytophagia</taxon>
        <taxon>Cytophagales</taxon>
        <taxon>Spirosomataceae</taxon>
        <taxon>Larkinella</taxon>
    </lineage>
</organism>
<dbReference type="Proteomes" id="UP000274271">
    <property type="component" value="Unassembled WGS sequence"/>
</dbReference>
<dbReference type="GO" id="GO:0006633">
    <property type="term" value="P:fatty acid biosynthetic process"/>
    <property type="evidence" value="ECO:0007669"/>
    <property type="project" value="UniProtKB-KW"/>
</dbReference>
<dbReference type="AlphaFoldDB" id="A0A3P1CXT0"/>
<dbReference type="GO" id="GO:0016020">
    <property type="term" value="C:membrane"/>
    <property type="evidence" value="ECO:0007669"/>
    <property type="project" value="InterPro"/>
</dbReference>
<dbReference type="Pfam" id="PF04116">
    <property type="entry name" value="FA_hydroxylase"/>
    <property type="match status" value="1"/>
</dbReference>
<evidence type="ECO:0000313" key="16">
    <source>
        <dbReference type="EMBL" id="RRB17890.1"/>
    </source>
</evidence>
<evidence type="ECO:0000256" key="1">
    <source>
        <dbReference type="ARBA" id="ARBA00001947"/>
    </source>
</evidence>
<feature type="transmembrane region" description="Helical" evidence="14">
    <location>
        <begin position="27"/>
        <end position="48"/>
    </location>
</feature>
<evidence type="ECO:0000256" key="11">
    <source>
        <dbReference type="ARBA" id="ARBA00023098"/>
    </source>
</evidence>
<comment type="caution">
    <text evidence="16">The sequence shown here is derived from an EMBL/GenBank/DDBJ whole genome shotgun (WGS) entry which is preliminary data.</text>
</comment>
<reference evidence="16 17" key="1">
    <citation type="submission" date="2018-11" db="EMBL/GenBank/DDBJ databases">
        <authorList>
            <person name="Zhou Z."/>
            <person name="Wang G."/>
        </authorList>
    </citation>
    <scope>NUCLEOTIDE SEQUENCE [LARGE SCALE GENOMIC DNA]</scope>
    <source>
        <strain evidence="16 17">KCTC42998</strain>
    </source>
</reference>
<evidence type="ECO:0000256" key="9">
    <source>
        <dbReference type="ARBA" id="ARBA00022989"/>
    </source>
</evidence>
<keyword evidence="3" id="KW-0444">Lipid biosynthesis</keyword>
<keyword evidence="13" id="KW-0275">Fatty acid biosynthesis</keyword>
<dbReference type="OrthoDB" id="9784228at2"/>
<evidence type="ECO:0000256" key="8">
    <source>
        <dbReference type="ARBA" id="ARBA00022833"/>
    </source>
</evidence>
<dbReference type="GO" id="GO:0080132">
    <property type="term" value="F:fatty acid 2-hydroxylase activity"/>
    <property type="evidence" value="ECO:0007669"/>
    <property type="project" value="InterPro"/>
</dbReference>
<evidence type="ECO:0000256" key="12">
    <source>
        <dbReference type="ARBA" id="ARBA00023136"/>
    </source>
</evidence>
<dbReference type="RefSeq" id="WP_124904942.1">
    <property type="nucleotide sequence ID" value="NZ_RQJP01000001.1"/>
</dbReference>
<accession>A0A3P1CXT0</accession>
<dbReference type="InterPro" id="IPR006694">
    <property type="entry name" value="Fatty_acid_hydroxylase"/>
</dbReference>
<feature type="transmembrane region" description="Helical" evidence="14">
    <location>
        <begin position="54"/>
        <end position="76"/>
    </location>
</feature>
<keyword evidence="11" id="KW-0443">Lipid metabolism</keyword>
<feature type="transmembrane region" description="Helical" evidence="14">
    <location>
        <begin position="111"/>
        <end position="133"/>
    </location>
</feature>
<keyword evidence="10" id="KW-0560">Oxidoreductase</keyword>
<keyword evidence="17" id="KW-1185">Reference proteome</keyword>
<evidence type="ECO:0000256" key="2">
    <source>
        <dbReference type="ARBA" id="ARBA00004477"/>
    </source>
</evidence>
<dbReference type="EMBL" id="RQJP01000001">
    <property type="protein sequence ID" value="RRB17890.1"/>
    <property type="molecule type" value="Genomic_DNA"/>
</dbReference>
<name>A0A3P1CXT0_9BACT</name>
<evidence type="ECO:0000313" key="17">
    <source>
        <dbReference type="Proteomes" id="UP000274271"/>
    </source>
</evidence>
<feature type="domain" description="Fatty acid hydroxylase" evidence="15">
    <location>
        <begin position="63"/>
        <end position="200"/>
    </location>
</feature>
<comment type="cofactor">
    <cofactor evidence="1">
        <name>Zn(2+)</name>
        <dbReference type="ChEBI" id="CHEBI:29105"/>
    </cofactor>
</comment>
<keyword evidence="7" id="KW-0276">Fatty acid metabolism</keyword>
<evidence type="ECO:0000256" key="10">
    <source>
        <dbReference type="ARBA" id="ARBA00023002"/>
    </source>
</evidence>
<sequence>MAKNYVSNSQESTRMFKSDLLESLSKVAYWVPLVIYVPVIVFFSYYAIGVSKLPIWVFSVLVIAGLIVWTLTEYVLHRFVFHFEPRGSIGRKIHFIFHGVHHDFPNDAKRLVMPPSVSIPLATGFYFLFYSFLPATYNYAFFVGFIAGYLVYDMMHYALHHHTFKSEFMKRIKKHHMQHHYADPTHGYGVSSDFWDRIFRSGFEKQKAS</sequence>
<evidence type="ECO:0000256" key="13">
    <source>
        <dbReference type="ARBA" id="ARBA00023160"/>
    </source>
</evidence>
<dbReference type="PANTHER" id="PTHR12863:SF1">
    <property type="entry name" value="FATTY ACID 2-HYDROXYLASE"/>
    <property type="match status" value="1"/>
</dbReference>
<comment type="subcellular location">
    <subcellularLocation>
        <location evidence="2">Endoplasmic reticulum membrane</location>
        <topology evidence="2">Multi-pass membrane protein</topology>
    </subcellularLocation>
</comment>
<evidence type="ECO:0000256" key="3">
    <source>
        <dbReference type="ARBA" id="ARBA00022516"/>
    </source>
</evidence>
<gene>
    <name evidence="16" type="ORF">EHT87_06335</name>
</gene>
<keyword evidence="8" id="KW-0862">Zinc</keyword>
<evidence type="ECO:0000256" key="4">
    <source>
        <dbReference type="ARBA" id="ARBA00022692"/>
    </source>
</evidence>
<dbReference type="PANTHER" id="PTHR12863">
    <property type="entry name" value="FATTY ACID HYDROXYLASE"/>
    <property type="match status" value="1"/>
</dbReference>
<dbReference type="GO" id="GO:0005506">
    <property type="term" value="F:iron ion binding"/>
    <property type="evidence" value="ECO:0007669"/>
    <property type="project" value="InterPro"/>
</dbReference>
<keyword evidence="4 14" id="KW-0812">Transmembrane</keyword>
<dbReference type="InterPro" id="IPR014430">
    <property type="entry name" value="Scs7"/>
</dbReference>
<protein>
    <submittedName>
        <fullName evidence="16">Fatty acid hydroxylase</fullName>
    </submittedName>
</protein>
<keyword evidence="5" id="KW-0479">Metal-binding</keyword>
<feature type="transmembrane region" description="Helical" evidence="14">
    <location>
        <begin position="139"/>
        <end position="159"/>
    </location>
</feature>
<evidence type="ECO:0000256" key="6">
    <source>
        <dbReference type="ARBA" id="ARBA00022824"/>
    </source>
</evidence>